<sequence>MARAVQIRILSSCPAINEWSPSSQASSPFHHSNRMYCHLKLRPRNGARSISISLWTTLAGVATLISRSGSAHTRKTTLCWTRFHEDRQNNFILRFATDLYRCRRSSFGRLRGAEERGLDACYCCVFGSHCMTLSTRSCLHERLDGFRSSLI</sequence>
<dbReference type="OrthoDB" id="10456896at2759"/>
<gene>
    <name evidence="1" type="ORF">HII31_10265</name>
</gene>
<organism evidence="1 2">
    <name type="scientific">Pseudocercospora fuligena</name>
    <dbReference type="NCBI Taxonomy" id="685502"/>
    <lineage>
        <taxon>Eukaryota</taxon>
        <taxon>Fungi</taxon>
        <taxon>Dikarya</taxon>
        <taxon>Ascomycota</taxon>
        <taxon>Pezizomycotina</taxon>
        <taxon>Dothideomycetes</taxon>
        <taxon>Dothideomycetidae</taxon>
        <taxon>Mycosphaerellales</taxon>
        <taxon>Mycosphaerellaceae</taxon>
        <taxon>Pseudocercospora</taxon>
    </lineage>
</organism>
<dbReference type="Proteomes" id="UP000660729">
    <property type="component" value="Unassembled WGS sequence"/>
</dbReference>
<protein>
    <submittedName>
        <fullName evidence="1">Uncharacterized protein</fullName>
    </submittedName>
</protein>
<comment type="caution">
    <text evidence="1">The sequence shown here is derived from an EMBL/GenBank/DDBJ whole genome shotgun (WGS) entry which is preliminary data.</text>
</comment>
<evidence type="ECO:0000313" key="1">
    <source>
        <dbReference type="EMBL" id="KAF7188603.1"/>
    </source>
</evidence>
<proteinExistence type="predicted"/>
<dbReference type="AlphaFoldDB" id="A0A8H6RCQ7"/>
<accession>A0A8H6RCQ7</accession>
<reference evidence="1" key="1">
    <citation type="submission" date="2020-04" db="EMBL/GenBank/DDBJ databases">
        <title>Draft genome resource of the tomato pathogen Pseudocercospora fuligena.</title>
        <authorList>
            <person name="Zaccaron A."/>
        </authorList>
    </citation>
    <scope>NUCLEOTIDE SEQUENCE</scope>
    <source>
        <strain evidence="1">PF001</strain>
    </source>
</reference>
<keyword evidence="2" id="KW-1185">Reference proteome</keyword>
<evidence type="ECO:0000313" key="2">
    <source>
        <dbReference type="Proteomes" id="UP000660729"/>
    </source>
</evidence>
<name>A0A8H6RCQ7_9PEZI</name>
<dbReference type="EMBL" id="JABCIY010000209">
    <property type="protein sequence ID" value="KAF7188603.1"/>
    <property type="molecule type" value="Genomic_DNA"/>
</dbReference>